<feature type="binding site" evidence="5">
    <location>
        <position position="192"/>
    </location>
    <ligand>
        <name>FMN</name>
        <dbReference type="ChEBI" id="CHEBI:58210"/>
    </ligand>
</feature>
<feature type="domain" description="FMN hydroxy acid dehydrogenase" evidence="7">
    <location>
        <begin position="36"/>
        <end position="419"/>
    </location>
</feature>
<evidence type="ECO:0000256" key="1">
    <source>
        <dbReference type="ARBA" id="ARBA00001917"/>
    </source>
</evidence>
<feature type="region of interest" description="Disordered" evidence="6">
    <location>
        <begin position="419"/>
        <end position="439"/>
    </location>
</feature>
<dbReference type="SUPFAM" id="SSF51395">
    <property type="entry name" value="FMN-linked oxidoreductases"/>
    <property type="match status" value="1"/>
</dbReference>
<feature type="binding site" evidence="5">
    <location>
        <position position="201"/>
    </location>
    <ligand>
        <name>glyoxylate</name>
        <dbReference type="ChEBI" id="CHEBI:36655"/>
    </ligand>
</feature>
<keyword evidence="2 8" id="KW-0560">Oxidoreductase</keyword>
<dbReference type="PANTHER" id="PTHR10578">
    <property type="entry name" value="S -2-HYDROXY-ACID OXIDASE-RELATED"/>
    <property type="match status" value="1"/>
</dbReference>
<dbReference type="PANTHER" id="PTHR10578:SF143">
    <property type="entry name" value="FMN-DEPENDENT ALPHA-HYDROXY ACID DEHYDROGENASE PB1A11.03"/>
    <property type="match status" value="1"/>
</dbReference>
<dbReference type="Gene3D" id="3.20.20.70">
    <property type="entry name" value="Aldolase class I"/>
    <property type="match status" value="1"/>
</dbReference>
<feature type="binding site" evidence="5">
    <location>
        <position position="318"/>
    </location>
    <ligand>
        <name>glyoxylate</name>
        <dbReference type="ChEBI" id="CHEBI:36655"/>
    </ligand>
</feature>
<evidence type="ECO:0000313" key="8">
    <source>
        <dbReference type="EMBL" id="ABE36152.1"/>
    </source>
</evidence>
<name>Q13ID7_PARXL</name>
<proteinExistence type="inferred from homology"/>
<feature type="compositionally biased region" description="Basic and acidic residues" evidence="6">
    <location>
        <begin position="419"/>
        <end position="430"/>
    </location>
</feature>
<dbReference type="InterPro" id="IPR013785">
    <property type="entry name" value="Aldolase_TIM"/>
</dbReference>
<feature type="binding site" evidence="5">
    <location>
        <begin position="368"/>
        <end position="369"/>
    </location>
    <ligand>
        <name>FMN</name>
        <dbReference type="ChEBI" id="CHEBI:58210"/>
    </ligand>
</feature>
<feature type="binding site" evidence="5">
    <location>
        <position position="315"/>
    </location>
    <ligand>
        <name>glyoxylate</name>
        <dbReference type="ChEBI" id="CHEBI:36655"/>
    </ligand>
</feature>
<evidence type="ECO:0000256" key="3">
    <source>
        <dbReference type="ARBA" id="ARBA00024042"/>
    </source>
</evidence>
<feature type="binding site" evidence="5">
    <location>
        <begin position="115"/>
        <end position="117"/>
    </location>
    <ligand>
        <name>FMN</name>
        <dbReference type="ChEBI" id="CHEBI:58210"/>
    </ligand>
</feature>
<dbReference type="KEGG" id="bxb:DR64_8203"/>
<accession>Q13ID7</accession>
<evidence type="ECO:0000256" key="5">
    <source>
        <dbReference type="PIRSR" id="PIRSR000138-2"/>
    </source>
</evidence>
<feature type="binding site" evidence="5">
    <location>
        <position position="166"/>
    </location>
    <ligand>
        <name>glyoxylate</name>
        <dbReference type="ChEBI" id="CHEBI:36655"/>
    </ligand>
</feature>
<dbReference type="PROSITE" id="PS00557">
    <property type="entry name" value="FMN_HYDROXY_ACID_DH_1"/>
    <property type="match status" value="1"/>
</dbReference>
<dbReference type="STRING" id="266265.Bxe_C0228"/>
<feature type="binding site" evidence="5">
    <location>
        <position position="144"/>
    </location>
    <ligand>
        <name>FMN</name>
        <dbReference type="ChEBI" id="CHEBI:58210"/>
    </ligand>
</feature>
<dbReference type="InterPro" id="IPR012133">
    <property type="entry name" value="Alpha-hydoxy_acid_DH_FMN"/>
</dbReference>
<feature type="binding site" evidence="5">
    <location>
        <position position="313"/>
    </location>
    <ligand>
        <name>FMN</name>
        <dbReference type="ChEBI" id="CHEBI:58210"/>
    </ligand>
</feature>
<dbReference type="GO" id="GO:0010181">
    <property type="term" value="F:FMN binding"/>
    <property type="evidence" value="ECO:0007669"/>
    <property type="project" value="InterPro"/>
</dbReference>
<evidence type="ECO:0000313" key="9">
    <source>
        <dbReference type="Proteomes" id="UP000001817"/>
    </source>
</evidence>
<dbReference type="Proteomes" id="UP000001817">
    <property type="component" value="Chromosome 3"/>
</dbReference>
<dbReference type="PROSITE" id="PS51349">
    <property type="entry name" value="FMN_HYDROXY_ACID_DH_2"/>
    <property type="match status" value="1"/>
</dbReference>
<evidence type="ECO:0000256" key="4">
    <source>
        <dbReference type="PIRSR" id="PIRSR000138-1"/>
    </source>
</evidence>
<keyword evidence="5" id="KW-0288">FMN</keyword>
<dbReference type="PATRIC" id="fig|266265.5.peg.8009"/>
<evidence type="ECO:0000256" key="2">
    <source>
        <dbReference type="ARBA" id="ARBA00023002"/>
    </source>
</evidence>
<dbReference type="GO" id="GO:0004460">
    <property type="term" value="F:L-lactate dehydrogenase (cytochrome) activity"/>
    <property type="evidence" value="ECO:0007669"/>
    <property type="project" value="UniProtKB-EC"/>
</dbReference>
<evidence type="ECO:0000256" key="6">
    <source>
        <dbReference type="SAM" id="MobiDB-lite"/>
    </source>
</evidence>
<comment type="cofactor">
    <cofactor evidence="1">
        <name>FMN</name>
        <dbReference type="ChEBI" id="CHEBI:58210"/>
    </cofactor>
</comment>
<keyword evidence="5" id="KW-0285">Flavoprotein</keyword>
<dbReference type="PIRSF" id="PIRSF000138">
    <property type="entry name" value="Al-hdrx_acd_dh"/>
    <property type="match status" value="1"/>
</dbReference>
<dbReference type="InterPro" id="IPR000262">
    <property type="entry name" value="FMN-dep_DH"/>
</dbReference>
<dbReference type="Pfam" id="PF01070">
    <property type="entry name" value="FMN_dh"/>
    <property type="match status" value="1"/>
</dbReference>
<comment type="similarity">
    <text evidence="3">Belongs to the FMN-dependent alpha-hydroxy acid dehydrogenase family.</text>
</comment>
<dbReference type="EC" id="1.1.2.3" evidence="8"/>
<dbReference type="InterPro" id="IPR008259">
    <property type="entry name" value="FMN_hydac_DH_AS"/>
</dbReference>
<evidence type="ECO:0000259" key="7">
    <source>
        <dbReference type="PROSITE" id="PS51349"/>
    </source>
</evidence>
<protein>
    <submittedName>
        <fullName evidence="8">(S)-2-hydroxy-acid oxidase</fullName>
        <ecNumber evidence="8">1.1.2.3</ecNumber>
    </submittedName>
</protein>
<feature type="binding site" evidence="5">
    <location>
        <position position="291"/>
    </location>
    <ligand>
        <name>FMN</name>
        <dbReference type="ChEBI" id="CHEBI:58210"/>
    </ligand>
</feature>
<feature type="active site" description="Proton acceptor" evidence="4">
    <location>
        <position position="315"/>
    </location>
</feature>
<organism evidence="8 9">
    <name type="scientific">Paraburkholderia xenovorans (strain LB400)</name>
    <dbReference type="NCBI Taxonomy" id="266265"/>
    <lineage>
        <taxon>Bacteria</taxon>
        <taxon>Pseudomonadati</taxon>
        <taxon>Pseudomonadota</taxon>
        <taxon>Betaproteobacteria</taxon>
        <taxon>Burkholderiales</taxon>
        <taxon>Burkholderiaceae</taxon>
        <taxon>Paraburkholderia</taxon>
    </lineage>
</organism>
<feature type="binding site" evidence="5">
    <location>
        <begin position="345"/>
        <end position="349"/>
    </location>
    <ligand>
        <name>FMN</name>
        <dbReference type="ChEBI" id="CHEBI:58210"/>
    </ligand>
</feature>
<dbReference type="KEGG" id="bxe:Bxe_C0228"/>
<dbReference type="eggNOG" id="COG1304">
    <property type="taxonomic scope" value="Bacteria"/>
</dbReference>
<dbReference type="EMBL" id="CP000272">
    <property type="protein sequence ID" value="ABE36152.1"/>
    <property type="molecule type" value="Genomic_DNA"/>
</dbReference>
<dbReference type="CDD" id="cd02809">
    <property type="entry name" value="alpha_hydroxyacid_oxid_FMN"/>
    <property type="match status" value="1"/>
</dbReference>
<dbReference type="InterPro" id="IPR037396">
    <property type="entry name" value="FMN_HAD"/>
</dbReference>
<reference evidence="8 9" key="1">
    <citation type="journal article" date="2006" name="Proc. Natl. Acad. Sci. U.S.A.">
        <title>Burkholderia xenovorans LB400 harbors a multi-replicon, 9.73-Mbp genome shaped for versatility.</title>
        <authorList>
            <person name="Chain P.S."/>
            <person name="Denef V.J."/>
            <person name="Konstantinidis K.T."/>
            <person name="Vergez L.M."/>
            <person name="Agullo L."/>
            <person name="Reyes V.L."/>
            <person name="Hauser L."/>
            <person name="Cordova M."/>
            <person name="Gomez L."/>
            <person name="Gonzalez M."/>
            <person name="Land M."/>
            <person name="Lao V."/>
            <person name="Larimer F."/>
            <person name="LiPuma J.J."/>
            <person name="Mahenthiralingam E."/>
            <person name="Malfatti S.A."/>
            <person name="Marx C.J."/>
            <person name="Parnell J.J."/>
            <person name="Ramette A."/>
            <person name="Richardson P."/>
            <person name="Seeger M."/>
            <person name="Smith D."/>
            <person name="Spilker T."/>
            <person name="Sul W.J."/>
            <person name="Tsoi T.V."/>
            <person name="Ulrich L.E."/>
            <person name="Zhulin I.B."/>
            <person name="Tiedje J.M."/>
        </authorList>
    </citation>
    <scope>NUCLEOTIDE SEQUENCE [LARGE SCALE GENOMIC DNA]</scope>
    <source>
        <strain evidence="8 9">LB400</strain>
    </source>
</reference>
<gene>
    <name evidence="8" type="ORF">Bxe_C0228</name>
</gene>
<feature type="binding site" evidence="5">
    <location>
        <position position="164"/>
    </location>
    <ligand>
        <name>FMN</name>
        <dbReference type="ChEBI" id="CHEBI:58210"/>
    </ligand>
</feature>
<dbReference type="AlphaFoldDB" id="Q13ID7"/>
<sequence length="439" mass="46978">MNTCQRNEINVATHCPTSSRSVPDLQAPSTLHLPARLTRDCLSAHDFDALAKKRLPAPLYSFVAGGSEDHHAHVGSREAFLAYRFVPRVLCNVARVQQHVTVFGRSYQSPFGIAPMGGVALTAYDGDLALARGAAHADIPMVVSGAALTSLEAIRAQASNAWFQAYLSADRDADAALLDRVAAAGYETLVVTVDVPVAANREHNKRSGYTAPLRPNAALAWQALTHPRWLVGTLARTLLMGGVPRYRNLAAGNGARVFSSEAAHQFSRRAAFDWQDLARIRQRWRGNLVLKGILSAADTVIAREHGVDGVIVSNHGGRQLDSAIAPLTVLPEIVDAAAGLTVMIDSGIRRGTDILKALALGAQMVFIGRPFNFAAAVGGAPGVAHLAALLRDEIARDMALLGVSTLDALHSGFLRESRHPVSNMRNHERPSIPTRQPAA</sequence>
<keyword evidence="9" id="KW-1185">Reference proteome</keyword>